<name>A2BJ37_HYPBU</name>
<gene>
    <name evidence="1" type="ordered locus">Hbut_0123</name>
</gene>
<dbReference type="KEGG" id="hbu:Hbut_0123"/>
<evidence type="ECO:0000313" key="1">
    <source>
        <dbReference type="EMBL" id="ABM79998.1"/>
    </source>
</evidence>
<accession>A2BJ37</accession>
<dbReference type="RefSeq" id="WP_011821315.1">
    <property type="nucleotide sequence ID" value="NC_008818.1"/>
</dbReference>
<keyword evidence="2" id="KW-1185">Reference proteome</keyword>
<dbReference type="HOGENOM" id="CLU_2949267_0_0_2"/>
<reference evidence="1 2" key="1">
    <citation type="journal article" date="2007" name="Archaea">
        <title>The genome of Hyperthermus butylicus: a sulfur-reducing, peptide fermenting, neutrophilic Crenarchaeote growing up to 108 degrees C.</title>
        <authorList>
            <person name="Brugger K."/>
            <person name="Chen L."/>
            <person name="Stark M."/>
            <person name="Zibat A."/>
            <person name="Redder P."/>
            <person name="Ruepp A."/>
            <person name="Awayez M."/>
            <person name="She Q."/>
            <person name="Garrett R.A."/>
            <person name="Klenk H.P."/>
        </authorList>
    </citation>
    <scope>NUCLEOTIDE SEQUENCE [LARGE SCALE GENOMIC DNA]</scope>
    <source>
        <strain evidence="2">DSM 5456 / JCM 9403 / PLM1-5</strain>
    </source>
</reference>
<protein>
    <submittedName>
        <fullName evidence="1">Uncharacterized protein</fullName>
    </submittedName>
</protein>
<dbReference type="GeneID" id="68758098"/>
<evidence type="ECO:0000313" key="2">
    <source>
        <dbReference type="Proteomes" id="UP000002593"/>
    </source>
</evidence>
<sequence length="59" mass="6247">MAEAAIKALEALGPEPGMEAAIRFVSSVSGYGLDDLYATIQQVLAGGEDFYTEEPSPRL</sequence>
<dbReference type="EMBL" id="CP000493">
    <property type="protein sequence ID" value="ABM79998.1"/>
    <property type="molecule type" value="Genomic_DNA"/>
</dbReference>
<organism evidence="1 2">
    <name type="scientific">Hyperthermus butylicus (strain DSM 5456 / JCM 9403 / PLM1-5)</name>
    <dbReference type="NCBI Taxonomy" id="415426"/>
    <lineage>
        <taxon>Archaea</taxon>
        <taxon>Thermoproteota</taxon>
        <taxon>Thermoprotei</taxon>
        <taxon>Desulfurococcales</taxon>
        <taxon>Pyrodictiaceae</taxon>
        <taxon>Hyperthermus</taxon>
    </lineage>
</organism>
<dbReference type="Proteomes" id="UP000002593">
    <property type="component" value="Chromosome"/>
</dbReference>
<proteinExistence type="predicted"/>
<dbReference type="STRING" id="415426.Hbut_0123"/>
<dbReference type="EnsemblBacteria" id="ABM79998">
    <property type="protein sequence ID" value="ABM79998"/>
    <property type="gene ID" value="Hbut_0123"/>
</dbReference>
<dbReference type="eggNOG" id="arCOG01225">
    <property type="taxonomic scope" value="Archaea"/>
</dbReference>
<dbReference type="AlphaFoldDB" id="A2BJ37"/>